<dbReference type="AlphaFoldDB" id="A0A140L0Y0"/>
<keyword evidence="2" id="KW-1185">Reference proteome</keyword>
<dbReference type="PATRIC" id="fig|520762.4.peg.2802"/>
<proteinExistence type="predicted"/>
<comment type="caution">
    <text evidence="1">The sequence shown here is derived from an EMBL/GenBank/DDBJ whole genome shotgun (WGS) entry which is preliminary data.</text>
</comment>
<evidence type="ECO:0000313" key="1">
    <source>
        <dbReference type="EMBL" id="KXG74205.1"/>
    </source>
</evidence>
<dbReference type="Proteomes" id="UP000070456">
    <property type="component" value="Unassembled WGS sequence"/>
</dbReference>
<sequence>MTQKRKVILVTDGDSVAQRAVETAAANIGGRCISRSGGNPTPMSGVEIVELIKRAKYDPVVVMVDDKGSSRTGRGEWALYEIANHPDIEIMGVIAVASNTQGVKGVEVDFSVTCDGKIIEGAVDKEGLPQKNNVIYGDTVDIIKKCEVPVIVGIGDIGKMAGKDDCEMGAPILTKAMEEILNRSASKNSVEKNSL</sequence>
<dbReference type="InterPro" id="IPR025914">
    <property type="entry name" value="SpoVAE"/>
</dbReference>
<accession>A0A140L0Y0</accession>
<dbReference type="RefSeq" id="WP_068557472.1">
    <property type="nucleotide sequence ID" value="NZ_LOEE01000061.1"/>
</dbReference>
<dbReference type="Pfam" id="PF14097">
    <property type="entry name" value="SpoVAE"/>
    <property type="match status" value="1"/>
</dbReference>
<evidence type="ECO:0000313" key="2">
    <source>
        <dbReference type="Proteomes" id="UP000070456"/>
    </source>
</evidence>
<gene>
    <name evidence="1" type="ORF">AN619_25230</name>
</gene>
<evidence type="ECO:0008006" key="3">
    <source>
        <dbReference type="Google" id="ProtNLM"/>
    </source>
</evidence>
<dbReference type="EMBL" id="LOEE01000061">
    <property type="protein sequence ID" value="KXG74205.1"/>
    <property type="molecule type" value="Genomic_DNA"/>
</dbReference>
<dbReference type="STRING" id="520762.AN619_25230"/>
<protein>
    <recommendedName>
        <fullName evidence="3">Stage V sporulation protein AE</fullName>
    </recommendedName>
</protein>
<name>A0A140L0Y0_9FIRM</name>
<dbReference type="OrthoDB" id="1679631at2"/>
<reference evidence="1 2" key="1">
    <citation type="submission" date="2015-12" db="EMBL/GenBank/DDBJ databases">
        <title>Draft genome sequence of the thermoanaerobe Thermotalea metallivorans, an isolate from the runoff channel of the Great Artesian Basin, Australia.</title>
        <authorList>
            <person name="Patel B.K."/>
        </authorList>
    </citation>
    <scope>NUCLEOTIDE SEQUENCE [LARGE SCALE GENOMIC DNA]</scope>
    <source>
        <strain evidence="1 2">B2-1</strain>
    </source>
</reference>
<organism evidence="1 2">
    <name type="scientific">Thermotalea metallivorans</name>
    <dbReference type="NCBI Taxonomy" id="520762"/>
    <lineage>
        <taxon>Bacteria</taxon>
        <taxon>Bacillati</taxon>
        <taxon>Bacillota</taxon>
        <taxon>Clostridia</taxon>
        <taxon>Peptostreptococcales</taxon>
        <taxon>Thermotaleaceae</taxon>
        <taxon>Thermotalea</taxon>
    </lineage>
</organism>